<proteinExistence type="predicted"/>
<dbReference type="AlphaFoldDB" id="A0A392SCC7"/>
<feature type="chain" id="PRO_5017483329" evidence="1">
    <location>
        <begin position="25"/>
        <end position="91"/>
    </location>
</feature>
<protein>
    <submittedName>
        <fullName evidence="2">Leguminosin group486 secreted peptide</fullName>
    </submittedName>
</protein>
<dbReference type="PANTHER" id="PTHR35630:SF1">
    <property type="entry name" value="LEGUMINOSIN GROUP486 SECRETED PEPTIDE"/>
    <property type="match status" value="1"/>
</dbReference>
<sequence>MLVKCYVALFLALVFVQFYVSIDAKHQEIKITFSSLMPSDAKPVYFDCGDRGKFVVATLKDHVILVPVNNVLICHASWDLKKATFTAFDPK</sequence>
<keyword evidence="3" id="KW-1185">Reference proteome</keyword>
<dbReference type="PANTHER" id="PTHR35630">
    <property type="entry name" value="LEGUMINOSIN GROUP486 SECRETED PEPTIDE"/>
    <property type="match status" value="1"/>
</dbReference>
<dbReference type="EMBL" id="LXQA010352597">
    <property type="protein sequence ID" value="MCI46087.1"/>
    <property type="molecule type" value="Genomic_DNA"/>
</dbReference>
<organism evidence="2 3">
    <name type="scientific">Trifolium medium</name>
    <dbReference type="NCBI Taxonomy" id="97028"/>
    <lineage>
        <taxon>Eukaryota</taxon>
        <taxon>Viridiplantae</taxon>
        <taxon>Streptophyta</taxon>
        <taxon>Embryophyta</taxon>
        <taxon>Tracheophyta</taxon>
        <taxon>Spermatophyta</taxon>
        <taxon>Magnoliopsida</taxon>
        <taxon>eudicotyledons</taxon>
        <taxon>Gunneridae</taxon>
        <taxon>Pentapetalae</taxon>
        <taxon>rosids</taxon>
        <taxon>fabids</taxon>
        <taxon>Fabales</taxon>
        <taxon>Fabaceae</taxon>
        <taxon>Papilionoideae</taxon>
        <taxon>50 kb inversion clade</taxon>
        <taxon>NPAAA clade</taxon>
        <taxon>Hologalegina</taxon>
        <taxon>IRL clade</taxon>
        <taxon>Trifolieae</taxon>
        <taxon>Trifolium</taxon>
    </lineage>
</organism>
<keyword evidence="1" id="KW-0732">Signal</keyword>
<feature type="non-terminal residue" evidence="2">
    <location>
        <position position="91"/>
    </location>
</feature>
<evidence type="ECO:0000313" key="3">
    <source>
        <dbReference type="Proteomes" id="UP000265520"/>
    </source>
</evidence>
<evidence type="ECO:0000256" key="1">
    <source>
        <dbReference type="SAM" id="SignalP"/>
    </source>
</evidence>
<accession>A0A392SCC7</accession>
<name>A0A392SCC7_9FABA</name>
<dbReference type="Proteomes" id="UP000265520">
    <property type="component" value="Unassembled WGS sequence"/>
</dbReference>
<evidence type="ECO:0000313" key="2">
    <source>
        <dbReference type="EMBL" id="MCI46087.1"/>
    </source>
</evidence>
<reference evidence="2 3" key="1">
    <citation type="journal article" date="2018" name="Front. Plant Sci.">
        <title>Red Clover (Trifolium pratense) and Zigzag Clover (T. medium) - A Picture of Genomic Similarities and Differences.</title>
        <authorList>
            <person name="Dluhosova J."/>
            <person name="Istvanek J."/>
            <person name="Nedelnik J."/>
            <person name="Repkova J."/>
        </authorList>
    </citation>
    <scope>NUCLEOTIDE SEQUENCE [LARGE SCALE GENOMIC DNA]</scope>
    <source>
        <strain evidence="3">cv. 10/8</strain>
        <tissue evidence="2">Leaf</tissue>
    </source>
</reference>
<feature type="signal peptide" evidence="1">
    <location>
        <begin position="1"/>
        <end position="24"/>
    </location>
</feature>
<comment type="caution">
    <text evidence="2">The sequence shown here is derived from an EMBL/GenBank/DDBJ whole genome shotgun (WGS) entry which is preliminary data.</text>
</comment>